<dbReference type="Proteomes" id="UP000026923">
    <property type="component" value="Unassembled WGS sequence"/>
</dbReference>
<dbReference type="HOGENOM" id="CLU_2525052_0_0_6"/>
<evidence type="ECO:0008006" key="3">
    <source>
        <dbReference type="Google" id="ProtNLM"/>
    </source>
</evidence>
<dbReference type="EMBL" id="AMCZ02000074">
    <property type="protein sequence ID" value="EWC38946.1"/>
    <property type="molecule type" value="Genomic_DNA"/>
</dbReference>
<proteinExistence type="predicted"/>
<accession>A0A061JJ38</accession>
<gene>
    <name evidence="1" type="ORF">B597_022770</name>
</gene>
<evidence type="ECO:0000313" key="1">
    <source>
        <dbReference type="EMBL" id="EWC38946.1"/>
    </source>
</evidence>
<name>A0A061JJ38_STUST</name>
<dbReference type="AlphaFoldDB" id="A0A061JJ38"/>
<sequence length="84" mass="9554">MLKPGVRYLLIDLDESIPGYLLDNIYYEDGHRCGELKDGTFYYNMIDGITGEPKYPDGRAGHLDGMEIIRVGDGLRFRLEPEDA</sequence>
<organism evidence="1 2">
    <name type="scientific">Stutzerimonas stutzeri KOS6</name>
    <dbReference type="NCBI Taxonomy" id="1218352"/>
    <lineage>
        <taxon>Bacteria</taxon>
        <taxon>Pseudomonadati</taxon>
        <taxon>Pseudomonadota</taxon>
        <taxon>Gammaproteobacteria</taxon>
        <taxon>Pseudomonadales</taxon>
        <taxon>Pseudomonadaceae</taxon>
        <taxon>Stutzerimonas</taxon>
    </lineage>
</organism>
<comment type="caution">
    <text evidence="1">The sequence shown here is derived from an EMBL/GenBank/DDBJ whole genome shotgun (WGS) entry which is preliminary data.</text>
</comment>
<evidence type="ECO:0000313" key="2">
    <source>
        <dbReference type="Proteomes" id="UP000026923"/>
    </source>
</evidence>
<reference evidence="1 2" key="1">
    <citation type="journal article" date="2013" name="Genome Announc.">
        <title>Draft Genome of the Nitrogen-Fixing Bacterium Pseudomonas stutzeri Strain KOS6 Isolated from Industrial Hydrocarbon Sludge.</title>
        <authorList>
            <person name="Grigoryeva T.V."/>
            <person name="Laikov A.V."/>
            <person name="Naumova R.P."/>
            <person name="Manolov A.I."/>
            <person name="Larin A.K."/>
            <person name="Karpova I.Y."/>
            <person name="Semashko T.A."/>
            <person name="Alexeev D.G."/>
            <person name="Kostryukova E.S."/>
            <person name="Muller R."/>
            <person name="Govorun V.M."/>
        </authorList>
    </citation>
    <scope>NUCLEOTIDE SEQUENCE [LARGE SCALE GENOMIC DNA]</scope>
    <source>
        <strain evidence="1 2">KOS6</strain>
    </source>
</reference>
<protein>
    <recommendedName>
        <fullName evidence="3">DUF5348 domain-containing protein</fullName>
    </recommendedName>
</protein>